<evidence type="ECO:0000313" key="2">
    <source>
        <dbReference type="EMBL" id="GFP39667.1"/>
    </source>
</evidence>
<sequence length="46" mass="5117">MDSTFNSILNQRFTSGLSNLVSPSTVEERNAFGSIVEEKEVLLWGI</sequence>
<evidence type="ECO:0000313" key="1">
    <source>
        <dbReference type="EMBL" id="GFP37168.1"/>
    </source>
</evidence>
<dbReference type="Proteomes" id="UP000561271">
    <property type="component" value="Unassembled WGS sequence"/>
</dbReference>
<dbReference type="Proteomes" id="UP000569018">
    <property type="component" value="Unassembled WGS sequence"/>
</dbReference>
<proteinExistence type="predicted"/>
<organism evidence="1 3">
    <name type="scientific">Candidatus Hakubella thermalkaliphila</name>
    <dbReference type="NCBI Taxonomy" id="2754717"/>
    <lineage>
        <taxon>Bacteria</taxon>
        <taxon>Bacillati</taxon>
        <taxon>Actinomycetota</taxon>
        <taxon>Actinomycetota incertae sedis</taxon>
        <taxon>Candidatus Hakubellales</taxon>
        <taxon>Candidatus Hakubellaceae</taxon>
        <taxon>Candidatus Hakubella</taxon>
    </lineage>
</organism>
<reference evidence="3 4" key="1">
    <citation type="journal article" date="2020" name="Front. Microbiol.">
        <title>Single-cell genomics of novel Actinobacteria with the Wood-Ljungdahl pathway discovered in a serpentinizing system.</title>
        <authorList>
            <person name="Merino N."/>
            <person name="Kawai M."/>
            <person name="Boyd E.S."/>
            <person name="Colman D.R."/>
            <person name="McGlynn S.E."/>
            <person name="Nealson K.H."/>
            <person name="Kurokawa K."/>
            <person name="Hongoh Y."/>
        </authorList>
    </citation>
    <scope>NUCLEOTIDE SEQUENCE [LARGE SCALE GENOMIC DNA]</scope>
    <source>
        <strain evidence="1 3">S44</strain>
        <strain evidence="2 4">S47</strain>
    </source>
</reference>
<dbReference type="EMBL" id="BLSC01000056">
    <property type="protein sequence ID" value="GFP37168.1"/>
    <property type="molecule type" value="Genomic_DNA"/>
</dbReference>
<protein>
    <submittedName>
        <fullName evidence="1">Uncharacterized protein</fullName>
    </submittedName>
</protein>
<comment type="caution">
    <text evidence="1">The sequence shown here is derived from an EMBL/GenBank/DDBJ whole genome shotgun (WGS) entry which is preliminary data.</text>
</comment>
<evidence type="ECO:0000313" key="4">
    <source>
        <dbReference type="Proteomes" id="UP000569018"/>
    </source>
</evidence>
<accession>A0A6V8PXG2</accession>
<name>A0A6V8PXG2_9ACTN</name>
<dbReference type="AlphaFoldDB" id="A0A6V8PXG2"/>
<dbReference type="EMBL" id="BLSD01000075">
    <property type="protein sequence ID" value="GFP39667.1"/>
    <property type="molecule type" value="Genomic_DNA"/>
</dbReference>
<gene>
    <name evidence="1" type="ORF">HKBW3S44_00848</name>
    <name evidence="2" type="ORF">HKBW3S47_01365</name>
</gene>
<evidence type="ECO:0000313" key="3">
    <source>
        <dbReference type="Proteomes" id="UP000561271"/>
    </source>
</evidence>